<dbReference type="RefSeq" id="WP_012928274.1">
    <property type="nucleotide sequence ID" value="NC_013730.1"/>
</dbReference>
<name>D2QC24_SPILD</name>
<evidence type="ECO:0000313" key="4">
    <source>
        <dbReference type="Proteomes" id="UP000002028"/>
    </source>
</evidence>
<dbReference type="KEGG" id="sli:Slin_3763"/>
<sequence>MKTSIKSGLAVAFTFLMFAALQPAQAQTLAKNGQWLEKQFDQLIKDKKDNEAPKFTFKGCQMNMDLDTKDKEVSVGMHMGWLLSDVRKISYKKEKNGQYTLLLDVPADKVKMAMNVGGFGGSFNQDSKDKHNKDNTTSLNLSTTDESLVRQIKQKLEESVQFCQQSKVN</sequence>
<feature type="region of interest" description="Disordered" evidence="1">
    <location>
        <begin position="121"/>
        <end position="142"/>
    </location>
</feature>
<organism evidence="3 4">
    <name type="scientific">Spirosoma linguale (strain ATCC 33905 / DSM 74 / LMG 10896 / Claus 1)</name>
    <dbReference type="NCBI Taxonomy" id="504472"/>
    <lineage>
        <taxon>Bacteria</taxon>
        <taxon>Pseudomonadati</taxon>
        <taxon>Bacteroidota</taxon>
        <taxon>Cytophagia</taxon>
        <taxon>Cytophagales</taxon>
        <taxon>Cytophagaceae</taxon>
        <taxon>Spirosoma</taxon>
    </lineage>
</organism>
<dbReference type="AlphaFoldDB" id="D2QC24"/>
<keyword evidence="4" id="KW-1185">Reference proteome</keyword>
<dbReference type="eggNOG" id="ENOG50344IN">
    <property type="taxonomic scope" value="Bacteria"/>
</dbReference>
<feature type="chain" id="PRO_5003033700" description="DUF4468 domain-containing protein" evidence="2">
    <location>
        <begin position="27"/>
        <end position="169"/>
    </location>
</feature>
<protein>
    <recommendedName>
        <fullName evidence="5">DUF4468 domain-containing protein</fullName>
    </recommendedName>
</protein>
<keyword evidence="2" id="KW-0732">Signal</keyword>
<evidence type="ECO:0008006" key="5">
    <source>
        <dbReference type="Google" id="ProtNLM"/>
    </source>
</evidence>
<evidence type="ECO:0000256" key="2">
    <source>
        <dbReference type="SAM" id="SignalP"/>
    </source>
</evidence>
<evidence type="ECO:0000313" key="3">
    <source>
        <dbReference type="EMBL" id="ADB39759.1"/>
    </source>
</evidence>
<accession>D2QC24</accession>
<reference evidence="3 4" key="1">
    <citation type="journal article" date="2010" name="Stand. Genomic Sci.">
        <title>Complete genome sequence of Spirosoma linguale type strain (1).</title>
        <authorList>
            <person name="Lail K."/>
            <person name="Sikorski J."/>
            <person name="Saunders E."/>
            <person name="Lapidus A."/>
            <person name="Glavina Del Rio T."/>
            <person name="Copeland A."/>
            <person name="Tice H."/>
            <person name="Cheng J.-F."/>
            <person name="Lucas S."/>
            <person name="Nolan M."/>
            <person name="Bruce D."/>
            <person name="Goodwin L."/>
            <person name="Pitluck S."/>
            <person name="Ivanova N."/>
            <person name="Mavromatis K."/>
            <person name="Ovchinnikova G."/>
            <person name="Pati A."/>
            <person name="Chen A."/>
            <person name="Palaniappan K."/>
            <person name="Land M."/>
            <person name="Hauser L."/>
            <person name="Chang Y.-J."/>
            <person name="Jeffries C.D."/>
            <person name="Chain P."/>
            <person name="Brettin T."/>
            <person name="Detter J.C."/>
            <person name="Schuetze A."/>
            <person name="Rohde M."/>
            <person name="Tindall B.J."/>
            <person name="Goeker M."/>
            <person name="Bristow J."/>
            <person name="Eisen J.A."/>
            <person name="Markowitz V."/>
            <person name="Hugenholtz P."/>
            <person name="Kyrpides N.C."/>
            <person name="Klenk H.-P."/>
            <person name="Chen F."/>
        </authorList>
    </citation>
    <scope>NUCLEOTIDE SEQUENCE [LARGE SCALE GENOMIC DNA]</scope>
    <source>
        <strain evidence="4">ATCC 33905 / DSM 74 / LMG 10896 / Claus 1</strain>
    </source>
</reference>
<dbReference type="EMBL" id="CP001769">
    <property type="protein sequence ID" value="ADB39759.1"/>
    <property type="molecule type" value="Genomic_DNA"/>
</dbReference>
<gene>
    <name evidence="3" type="ordered locus">Slin_3763</name>
</gene>
<dbReference type="Proteomes" id="UP000002028">
    <property type="component" value="Chromosome"/>
</dbReference>
<dbReference type="HOGENOM" id="CLU_121455_0_0_10"/>
<proteinExistence type="predicted"/>
<evidence type="ECO:0000256" key="1">
    <source>
        <dbReference type="SAM" id="MobiDB-lite"/>
    </source>
</evidence>
<feature type="signal peptide" evidence="2">
    <location>
        <begin position="1"/>
        <end position="26"/>
    </location>
</feature>